<gene>
    <name evidence="1" type="ORF">SR187_9035</name>
</gene>
<evidence type="ECO:0000313" key="1">
    <source>
        <dbReference type="EMBL" id="BBA93409.1"/>
    </source>
</evidence>
<dbReference type="AlphaFoldDB" id="A0A2Z5TQL4"/>
<evidence type="ECO:0000313" key="2">
    <source>
        <dbReference type="Proteomes" id="UP000269331"/>
    </source>
</evidence>
<dbReference type="EMBL" id="AP018400">
    <property type="protein sequence ID" value="BBA93409.1"/>
    <property type="molecule type" value="Genomic_DNA"/>
</dbReference>
<proteinExistence type="predicted"/>
<organism evidence="1 2">
    <name type="scientific">Streptococcus ruminantium</name>
    <dbReference type="NCBI Taxonomy" id="1917441"/>
    <lineage>
        <taxon>Bacteria</taxon>
        <taxon>Bacillati</taxon>
        <taxon>Bacillota</taxon>
        <taxon>Bacilli</taxon>
        <taxon>Lactobacillales</taxon>
        <taxon>Streptococcaceae</taxon>
        <taxon>Streptococcus</taxon>
    </lineage>
</organism>
<protein>
    <submittedName>
        <fullName evidence="1">Uncharacterized protein</fullName>
    </submittedName>
</protein>
<dbReference type="Proteomes" id="UP000269331">
    <property type="component" value="Chromosome"/>
</dbReference>
<reference evidence="1 2" key="1">
    <citation type="journal article" date="2018" name="Genome Biol. Evol.">
        <title>Complete Genome Sequence of Streptococcus ruminantium sp. nov. GUT-187T (=DSM 104980T =JCM 31869T), the Type Strain of S. ruminantium, and Comparison with Genome Sequences of Streptococcus suis Strains.</title>
        <authorList>
            <person name="Tohya M."/>
            <person name="Sekizaki T."/>
            <person name="Miyoshi-Akiyama T."/>
        </authorList>
    </citation>
    <scope>NUCLEOTIDE SEQUENCE [LARGE SCALE GENOMIC DNA]</scope>
    <source>
        <strain evidence="1 2">GUT187T</strain>
    </source>
</reference>
<name>A0A2Z5TQL4_9STRE</name>
<accession>A0A2Z5TQL4</accession>
<sequence>MALQKLDRRFKSVYRLSIPDLSGINRLKSPILRAFLIFSFG</sequence>
<dbReference type="KEGG" id="srq:SR187_9035"/>